<dbReference type="NCBIfam" id="TIGR00421">
    <property type="entry name" value="ubiX_pad"/>
    <property type="match status" value="1"/>
</dbReference>
<accession>A0A3D8J3P2</accession>
<keyword evidence="6" id="KW-0456">Lyase</keyword>
<evidence type="ECO:0000256" key="3">
    <source>
        <dbReference type="ARBA" id="ARBA00022643"/>
    </source>
</evidence>
<dbReference type="AlphaFoldDB" id="A0A3D8J3P2"/>
<organism evidence="6 7">
    <name type="scientific">Helicobacter brantae</name>
    <dbReference type="NCBI Taxonomy" id="375927"/>
    <lineage>
        <taxon>Bacteria</taxon>
        <taxon>Pseudomonadati</taxon>
        <taxon>Campylobacterota</taxon>
        <taxon>Epsilonproteobacteria</taxon>
        <taxon>Campylobacterales</taxon>
        <taxon>Helicobacteraceae</taxon>
        <taxon>Helicobacter</taxon>
    </lineage>
</organism>
<dbReference type="InterPro" id="IPR004507">
    <property type="entry name" value="UbiX-like"/>
</dbReference>
<dbReference type="InterPro" id="IPR036551">
    <property type="entry name" value="Flavin_trans-like"/>
</dbReference>
<dbReference type="Proteomes" id="UP000257045">
    <property type="component" value="Unassembled WGS sequence"/>
</dbReference>
<dbReference type="OrthoDB" id="9781577at2"/>
<sequence length="186" mass="20349">MKKIILAISGASATTLAMKFLKEAQKSAECYVILSNGAKLVAQKERGEDLRARIEELGVRVYEEEEMEAGVASGSFGVSAMAVIPTSMNTLAKIAYGIGDELISRCACVMLKERKTLLLAPREMPLSPIALENMSKLASLGVIIAPPILGYYSGAESLESMENFLVGKWLDVLGVENELYERWRDR</sequence>
<dbReference type="Gene3D" id="3.40.50.1950">
    <property type="entry name" value="Flavin prenyltransferase-like"/>
    <property type="match status" value="1"/>
</dbReference>
<proteinExistence type="predicted"/>
<comment type="caution">
    <text evidence="6">The sequence shown here is derived from an EMBL/GenBank/DDBJ whole genome shotgun (WGS) entry which is preliminary data.</text>
</comment>
<evidence type="ECO:0000256" key="1">
    <source>
        <dbReference type="ARBA" id="ARBA00022602"/>
    </source>
</evidence>
<dbReference type="GO" id="GO:0016829">
    <property type="term" value="F:lyase activity"/>
    <property type="evidence" value="ECO:0007669"/>
    <property type="project" value="UniProtKB-KW"/>
</dbReference>
<feature type="domain" description="Flavoprotein" evidence="5">
    <location>
        <begin position="2"/>
        <end position="173"/>
    </location>
</feature>
<gene>
    <name evidence="6" type="ORF">CQA58_00400</name>
</gene>
<keyword evidence="4" id="KW-0808">Transferase</keyword>
<protein>
    <submittedName>
        <fullName evidence="6">3-octaprenyl-4-hydroxybenzoate carboxy-lyase</fullName>
    </submittedName>
</protein>
<dbReference type="RefSeq" id="WP_115568729.1">
    <property type="nucleotide sequence ID" value="NZ_NXLV01000001.1"/>
</dbReference>
<dbReference type="EMBL" id="NXLV01000001">
    <property type="protein sequence ID" value="RDU72099.1"/>
    <property type="molecule type" value="Genomic_DNA"/>
</dbReference>
<dbReference type="InterPro" id="IPR003382">
    <property type="entry name" value="Flavoprotein"/>
</dbReference>
<evidence type="ECO:0000313" key="7">
    <source>
        <dbReference type="Proteomes" id="UP000257045"/>
    </source>
</evidence>
<keyword evidence="2" id="KW-0285">Flavoprotein</keyword>
<evidence type="ECO:0000256" key="4">
    <source>
        <dbReference type="ARBA" id="ARBA00022679"/>
    </source>
</evidence>
<evidence type="ECO:0000313" key="6">
    <source>
        <dbReference type="EMBL" id="RDU72099.1"/>
    </source>
</evidence>
<reference evidence="6 7" key="1">
    <citation type="submission" date="2018-04" db="EMBL/GenBank/DDBJ databases">
        <title>Novel Campyloabacter and Helicobacter Species and Strains.</title>
        <authorList>
            <person name="Mannion A.J."/>
            <person name="Shen Z."/>
            <person name="Fox J.G."/>
        </authorList>
    </citation>
    <scope>NUCLEOTIDE SEQUENCE [LARGE SCALE GENOMIC DNA]</scope>
    <source>
        <strain evidence="6 7">MIT 04-9366</strain>
    </source>
</reference>
<keyword evidence="1" id="KW-0637">Prenyltransferase</keyword>
<keyword evidence="3" id="KW-0288">FMN</keyword>
<dbReference type="NCBIfam" id="NF004685">
    <property type="entry name" value="PRK06029.1"/>
    <property type="match status" value="1"/>
</dbReference>
<dbReference type="SUPFAM" id="SSF52507">
    <property type="entry name" value="Homo-oligomeric flavin-containing Cys decarboxylases, HFCD"/>
    <property type="match status" value="1"/>
</dbReference>
<keyword evidence="7" id="KW-1185">Reference proteome</keyword>
<evidence type="ECO:0000259" key="5">
    <source>
        <dbReference type="Pfam" id="PF02441"/>
    </source>
</evidence>
<dbReference type="GO" id="GO:0004659">
    <property type="term" value="F:prenyltransferase activity"/>
    <property type="evidence" value="ECO:0007669"/>
    <property type="project" value="UniProtKB-KW"/>
</dbReference>
<name>A0A3D8J3P2_9HELI</name>
<evidence type="ECO:0000256" key="2">
    <source>
        <dbReference type="ARBA" id="ARBA00022630"/>
    </source>
</evidence>
<dbReference type="Pfam" id="PF02441">
    <property type="entry name" value="Flavoprotein"/>
    <property type="match status" value="1"/>
</dbReference>